<proteinExistence type="predicted"/>
<evidence type="ECO:0000256" key="2">
    <source>
        <dbReference type="ARBA" id="ARBA00022723"/>
    </source>
</evidence>
<feature type="region of interest" description="Disordered" evidence="4">
    <location>
        <begin position="158"/>
        <end position="177"/>
    </location>
</feature>
<accession>A0A9Q8UVM0</accession>
<name>A0A9Q8UVM0_PASFU</name>
<dbReference type="GO" id="GO:0000981">
    <property type="term" value="F:DNA-binding transcription factor activity, RNA polymerase II-specific"/>
    <property type="evidence" value="ECO:0007669"/>
    <property type="project" value="InterPro"/>
</dbReference>
<dbReference type="AlphaFoldDB" id="A0A9Q8UVM0"/>
<dbReference type="GO" id="GO:0008270">
    <property type="term" value="F:zinc ion binding"/>
    <property type="evidence" value="ECO:0007669"/>
    <property type="project" value="InterPro"/>
</dbReference>
<feature type="compositionally biased region" description="Polar residues" evidence="4">
    <location>
        <begin position="10"/>
        <end position="20"/>
    </location>
</feature>
<dbReference type="SMART" id="SM00906">
    <property type="entry name" value="Fungal_trans"/>
    <property type="match status" value="1"/>
</dbReference>
<dbReference type="InterPro" id="IPR050613">
    <property type="entry name" value="Sec_Metabolite_Reg"/>
</dbReference>
<evidence type="ECO:0000256" key="4">
    <source>
        <dbReference type="SAM" id="MobiDB-lite"/>
    </source>
</evidence>
<dbReference type="CDD" id="cd00067">
    <property type="entry name" value="GAL4"/>
    <property type="match status" value="1"/>
</dbReference>
<organism evidence="6 7">
    <name type="scientific">Passalora fulva</name>
    <name type="common">Tomato leaf mold</name>
    <name type="synonym">Cladosporium fulvum</name>
    <dbReference type="NCBI Taxonomy" id="5499"/>
    <lineage>
        <taxon>Eukaryota</taxon>
        <taxon>Fungi</taxon>
        <taxon>Dikarya</taxon>
        <taxon>Ascomycota</taxon>
        <taxon>Pezizomycotina</taxon>
        <taxon>Dothideomycetes</taxon>
        <taxon>Dothideomycetidae</taxon>
        <taxon>Mycosphaerellales</taxon>
        <taxon>Mycosphaerellaceae</taxon>
        <taxon>Fulvia</taxon>
    </lineage>
</organism>
<feature type="domain" description="Zn(2)-C6 fungal-type" evidence="5">
    <location>
        <begin position="71"/>
        <end position="100"/>
    </location>
</feature>
<reference evidence="6" key="1">
    <citation type="submission" date="2021-12" db="EMBL/GenBank/DDBJ databases">
        <authorList>
            <person name="Zaccaron A."/>
            <person name="Stergiopoulos I."/>
        </authorList>
    </citation>
    <scope>NUCLEOTIDE SEQUENCE</scope>
    <source>
        <strain evidence="6">Race5_Kim</strain>
    </source>
</reference>
<keyword evidence="3" id="KW-0539">Nucleus</keyword>
<dbReference type="Pfam" id="PF04082">
    <property type="entry name" value="Fungal_trans"/>
    <property type="match status" value="1"/>
</dbReference>
<dbReference type="EMBL" id="CP090173">
    <property type="protein sequence ID" value="UJO24113.1"/>
    <property type="molecule type" value="Genomic_DNA"/>
</dbReference>
<evidence type="ECO:0000256" key="1">
    <source>
        <dbReference type="ARBA" id="ARBA00004123"/>
    </source>
</evidence>
<dbReference type="PROSITE" id="PS00463">
    <property type="entry name" value="ZN2_CY6_FUNGAL_1"/>
    <property type="match status" value="1"/>
</dbReference>
<evidence type="ECO:0000313" key="7">
    <source>
        <dbReference type="Proteomes" id="UP000756132"/>
    </source>
</evidence>
<dbReference type="Proteomes" id="UP000756132">
    <property type="component" value="Chromosome 11"/>
</dbReference>
<dbReference type="InterPro" id="IPR036864">
    <property type="entry name" value="Zn2-C6_fun-type_DNA-bd_sf"/>
</dbReference>
<dbReference type="PANTHER" id="PTHR31001:SF40">
    <property type="entry name" value="ZN(II)2CYS6 TRANSCRIPTION FACTOR (EUROFUNG)"/>
    <property type="match status" value="1"/>
</dbReference>
<dbReference type="GO" id="GO:0006351">
    <property type="term" value="P:DNA-templated transcription"/>
    <property type="evidence" value="ECO:0007669"/>
    <property type="project" value="InterPro"/>
</dbReference>
<evidence type="ECO:0000313" key="6">
    <source>
        <dbReference type="EMBL" id="UJO24113.1"/>
    </source>
</evidence>
<dbReference type="Gene3D" id="4.10.240.10">
    <property type="entry name" value="Zn(2)-C6 fungal-type DNA-binding domain"/>
    <property type="match status" value="1"/>
</dbReference>
<evidence type="ECO:0000259" key="5">
    <source>
        <dbReference type="PROSITE" id="PS50048"/>
    </source>
</evidence>
<dbReference type="CDD" id="cd12148">
    <property type="entry name" value="fungal_TF_MHR"/>
    <property type="match status" value="1"/>
</dbReference>
<feature type="compositionally biased region" description="Acidic residues" evidence="4">
    <location>
        <begin position="159"/>
        <end position="173"/>
    </location>
</feature>
<feature type="region of interest" description="Disordered" evidence="4">
    <location>
        <begin position="1"/>
        <end position="63"/>
    </location>
</feature>
<dbReference type="OrthoDB" id="424974at2759"/>
<sequence length="888" mass="100232">MDSWMYSATVGASGSGSNPRGSVDALGNANYSAIQSATYRDPSSPDETKNANRAAAQSAPRIRRRNRQITSCLECRRRKLKCDKQAPCTNCTRFRRDCLYLAPALDPSAQQKLADIKEKMGALEKNLEREVAAKTQKAHLGGGNVVKLTAEEFRQLREAEDDENAANEDEDALEPTPLASLDNVYEDNVDDELMDLGVQMGKMRISERIGGWIRPKLVEELNDTLEDVKAGKSRYSTTPTINDHIDLRPGAPKLQASPKSYIGPGPDYIAPASSFFFPGASMSASLIDYLPSKNAADQLTDQYWTAVHYMCRIVHRPTFEAQYTLFWGQIATGSEPVASVQAIIFSAMFSAAVSMTTEQIMQRFGTTKNALVDNLRSGAETALAKANFLRTTRVDTMQAFVMYLIPLVRSEVSRGHSALVGTAIRLAECMGLHRDGSYYNMTPIETHVRRMVWHQLCFLDMRTCEATGPRPQIRKEDYDTKMPMNVDDLDLLGPDPPGEDKSYWTDMTFMRIRAECQEMRRQVWYDIVALDKKKKSLTSILVKVQKFRTSMEDRYLPMIDDAVPFQRFGRLLFEMHTRALHLQVLHRYLFSTTQRMPDRLRQVLIEAGLYQMESSIAYETDREMQAWTWYRGAFNQYHAALLLMVEVYAYPMRKEAARVWKCLDYIFEIPAHLAPKQKAELVLTDLRDRMEVYHQMRKVKVSKQMEQRVGGNKIGLYQRADVMLDEMGQMHRNSAAQAAGAGTLPPAHFSPPPPRADSDTSSSRQNSTSGKGQDVQMGTMEDIDWAEWEKVFNPEHYTGDLNLPDFNMTDFTGDYSANSAGMDPAAFNVTAAANIHNIGITQTEPLNMPTEAELADVHFPPTMIPNLTAAAQMPGNIYQQHFPRYPRD</sequence>
<dbReference type="PROSITE" id="PS50048">
    <property type="entry name" value="ZN2_CY6_FUNGAL_2"/>
    <property type="match status" value="1"/>
</dbReference>
<comment type="subcellular location">
    <subcellularLocation>
        <location evidence="1">Nucleus</location>
    </subcellularLocation>
</comment>
<dbReference type="PANTHER" id="PTHR31001">
    <property type="entry name" value="UNCHARACTERIZED TRANSCRIPTIONAL REGULATORY PROTEIN"/>
    <property type="match status" value="1"/>
</dbReference>
<dbReference type="InterPro" id="IPR001138">
    <property type="entry name" value="Zn2Cys6_DnaBD"/>
</dbReference>
<dbReference type="GO" id="GO:0003677">
    <property type="term" value="F:DNA binding"/>
    <property type="evidence" value="ECO:0007669"/>
    <property type="project" value="InterPro"/>
</dbReference>
<dbReference type="Pfam" id="PF00172">
    <property type="entry name" value="Zn_clus"/>
    <property type="match status" value="1"/>
</dbReference>
<dbReference type="SMART" id="SM00066">
    <property type="entry name" value="GAL4"/>
    <property type="match status" value="1"/>
</dbReference>
<reference evidence="6" key="2">
    <citation type="journal article" date="2022" name="Microb. Genom.">
        <title>A chromosome-scale genome assembly of the tomato pathogen Cladosporium fulvum reveals a compartmentalized genome architecture and the presence of a dispensable chromosome.</title>
        <authorList>
            <person name="Zaccaron A.Z."/>
            <person name="Chen L.H."/>
            <person name="Samaras A."/>
            <person name="Stergiopoulos I."/>
        </authorList>
    </citation>
    <scope>NUCLEOTIDE SEQUENCE</scope>
    <source>
        <strain evidence="6">Race5_Kim</strain>
    </source>
</reference>
<feature type="compositionally biased region" description="Polar residues" evidence="4">
    <location>
        <begin position="29"/>
        <end position="38"/>
    </location>
</feature>
<dbReference type="KEGG" id="ffu:CLAFUR5_12919"/>
<dbReference type="GO" id="GO:0005634">
    <property type="term" value="C:nucleus"/>
    <property type="evidence" value="ECO:0007669"/>
    <property type="project" value="UniProtKB-SubCell"/>
</dbReference>
<feature type="compositionally biased region" description="Low complexity" evidence="4">
    <location>
        <begin position="759"/>
        <end position="769"/>
    </location>
</feature>
<dbReference type="GeneID" id="71992797"/>
<dbReference type="SUPFAM" id="SSF57701">
    <property type="entry name" value="Zn2/Cys6 DNA-binding domain"/>
    <property type="match status" value="1"/>
</dbReference>
<protein>
    <submittedName>
        <fullName evidence="6">Bikaverin cluster transcription factor bik5</fullName>
    </submittedName>
</protein>
<dbReference type="RefSeq" id="XP_047768479.1">
    <property type="nucleotide sequence ID" value="XM_047912067.1"/>
</dbReference>
<dbReference type="InterPro" id="IPR007219">
    <property type="entry name" value="XnlR_reg_dom"/>
</dbReference>
<keyword evidence="7" id="KW-1185">Reference proteome</keyword>
<gene>
    <name evidence="6" type="ORF">CLAFUR5_12919</name>
</gene>
<keyword evidence="2" id="KW-0479">Metal-binding</keyword>
<evidence type="ECO:0000256" key="3">
    <source>
        <dbReference type="ARBA" id="ARBA00023242"/>
    </source>
</evidence>
<feature type="region of interest" description="Disordered" evidence="4">
    <location>
        <begin position="734"/>
        <end position="778"/>
    </location>
</feature>